<gene>
    <name evidence="2" type="ORF">PVAG01_07262</name>
</gene>
<comment type="caution">
    <text evidence="2">The sequence shown here is derived from an EMBL/GenBank/DDBJ whole genome shotgun (WGS) entry which is preliminary data.</text>
</comment>
<protein>
    <submittedName>
        <fullName evidence="2">UPF0643 protein</fullName>
    </submittedName>
</protein>
<dbReference type="PANTHER" id="PTHR36986">
    <property type="entry name" value="UPF0643 PROTEIN PB2B2.08"/>
    <property type="match status" value="1"/>
</dbReference>
<dbReference type="EMBL" id="JBFCZG010000006">
    <property type="protein sequence ID" value="KAL3420817.1"/>
    <property type="molecule type" value="Genomic_DNA"/>
</dbReference>
<evidence type="ECO:0000313" key="2">
    <source>
        <dbReference type="EMBL" id="KAL3420817.1"/>
    </source>
</evidence>
<dbReference type="PANTHER" id="PTHR36986:SF1">
    <property type="entry name" value="UPF0643 PROTEIN PB2B2.08"/>
    <property type="match status" value="1"/>
</dbReference>
<reference evidence="2 3" key="1">
    <citation type="submission" date="2024-06" db="EMBL/GenBank/DDBJ databases">
        <title>Complete genome of Phlyctema vagabunda strain 19-DSS-EL-015.</title>
        <authorList>
            <person name="Fiorenzani C."/>
        </authorList>
    </citation>
    <scope>NUCLEOTIDE SEQUENCE [LARGE SCALE GENOMIC DNA]</scope>
    <source>
        <strain evidence="2 3">19-DSS-EL-015</strain>
    </source>
</reference>
<dbReference type="Proteomes" id="UP001629113">
    <property type="component" value="Unassembled WGS sequence"/>
</dbReference>
<evidence type="ECO:0000313" key="3">
    <source>
        <dbReference type="Proteomes" id="UP001629113"/>
    </source>
</evidence>
<proteinExistence type="predicted"/>
<evidence type="ECO:0000256" key="1">
    <source>
        <dbReference type="SAM" id="MobiDB-lite"/>
    </source>
</evidence>
<feature type="region of interest" description="Disordered" evidence="1">
    <location>
        <begin position="1"/>
        <end position="28"/>
    </location>
</feature>
<sequence>MIVARVQSEPAANSALLHEPPSKTEQTRSLPLGAEISEDGNFLLVSPYPEYDHLLDLRTVDAANQLLAKALVGMKCSRSDYATAPYVDNFNWSDVISSLRDFSEATNYDWKEQSFYIVVFRSQIPPTTVYSDLGALDKAAHAEATQSGGFLKYWFGSPDEAGRNLATCVWSSLNDARIGSVGDAHRRAAGAARKLYTEWHIERLRLVIKDGARSWDIIEWVD</sequence>
<dbReference type="SUPFAM" id="SSF54909">
    <property type="entry name" value="Dimeric alpha+beta barrel"/>
    <property type="match status" value="1"/>
</dbReference>
<name>A0ABR4PCC9_9HELO</name>
<accession>A0ABR4PCC9</accession>
<dbReference type="InterPro" id="IPR011008">
    <property type="entry name" value="Dimeric_a/b-barrel"/>
</dbReference>
<keyword evidence="3" id="KW-1185">Reference proteome</keyword>
<organism evidence="2 3">
    <name type="scientific">Phlyctema vagabunda</name>
    <dbReference type="NCBI Taxonomy" id="108571"/>
    <lineage>
        <taxon>Eukaryota</taxon>
        <taxon>Fungi</taxon>
        <taxon>Dikarya</taxon>
        <taxon>Ascomycota</taxon>
        <taxon>Pezizomycotina</taxon>
        <taxon>Leotiomycetes</taxon>
        <taxon>Helotiales</taxon>
        <taxon>Dermateaceae</taxon>
        <taxon>Phlyctema</taxon>
    </lineage>
</organism>